<dbReference type="InterPro" id="IPR006027">
    <property type="entry name" value="NusB_RsmB_TIM44"/>
</dbReference>
<evidence type="ECO:0000256" key="9">
    <source>
        <dbReference type="ARBA" id="ARBA00022884"/>
    </source>
</evidence>
<proteinExistence type="inferred from homology"/>
<keyword evidence="7 13" id="KW-0808">Transferase</keyword>
<dbReference type="Pfam" id="PF22458">
    <property type="entry name" value="RsmF-B_ferredox"/>
    <property type="match status" value="1"/>
</dbReference>
<feature type="active site" description="Nucleophile" evidence="13">
    <location>
        <position position="389"/>
    </location>
</feature>
<keyword evidence="9 13" id="KW-0694">RNA-binding</keyword>
<feature type="binding site" evidence="13">
    <location>
        <position position="292"/>
    </location>
    <ligand>
        <name>S-adenosyl-L-methionine</name>
        <dbReference type="ChEBI" id="CHEBI:59789"/>
    </ligand>
</feature>
<dbReference type="SUPFAM" id="SSF48013">
    <property type="entry name" value="NusB-like"/>
    <property type="match status" value="1"/>
</dbReference>
<dbReference type="InterPro" id="IPR023267">
    <property type="entry name" value="RCMT"/>
</dbReference>
<dbReference type="CDD" id="cd02440">
    <property type="entry name" value="AdoMet_MTases"/>
    <property type="match status" value="1"/>
</dbReference>
<accession>A0AAW4VTL6</accession>
<evidence type="ECO:0000256" key="4">
    <source>
        <dbReference type="ARBA" id="ARBA00022490"/>
    </source>
</evidence>
<dbReference type="InterPro" id="IPR001678">
    <property type="entry name" value="MeTrfase_RsmB-F_NOP2_dom"/>
</dbReference>
<comment type="function">
    <text evidence="1">Specifically methylates the cytosine at position 967 (m5C967) of 16S rRNA.</text>
</comment>
<dbReference type="Gene3D" id="3.40.50.150">
    <property type="entry name" value="Vaccinia Virus protein VP39"/>
    <property type="match status" value="1"/>
</dbReference>
<feature type="binding site" evidence="13">
    <location>
        <position position="319"/>
    </location>
    <ligand>
        <name>S-adenosyl-L-methionine</name>
        <dbReference type="ChEBI" id="CHEBI:59789"/>
    </ligand>
</feature>
<gene>
    <name evidence="15" type="primary">rsmB</name>
    <name evidence="15" type="ORF">LKD22_03755</name>
</gene>
<dbReference type="InterPro" id="IPR029063">
    <property type="entry name" value="SAM-dependent_MTases_sf"/>
</dbReference>
<keyword evidence="4" id="KW-0963">Cytoplasm</keyword>
<dbReference type="EC" id="2.1.1.176" evidence="3"/>
<dbReference type="InterPro" id="IPR004573">
    <property type="entry name" value="rRNA_ssu_MeTfrase_B"/>
</dbReference>
<feature type="domain" description="SAM-dependent MTase RsmB/NOP-type" evidence="14">
    <location>
        <begin position="179"/>
        <end position="448"/>
    </location>
</feature>
<dbReference type="RefSeq" id="WP_227600279.1">
    <property type="nucleotide sequence ID" value="NZ_JAJEPX010000007.1"/>
</dbReference>
<evidence type="ECO:0000256" key="1">
    <source>
        <dbReference type="ARBA" id="ARBA00002724"/>
    </source>
</evidence>
<comment type="subcellular location">
    <subcellularLocation>
        <location evidence="2">Cytoplasm</location>
    </subcellularLocation>
</comment>
<dbReference type="Pfam" id="PF01029">
    <property type="entry name" value="NusB"/>
    <property type="match status" value="1"/>
</dbReference>
<comment type="catalytic activity">
    <reaction evidence="12">
        <text>cytidine(967) in 16S rRNA + S-adenosyl-L-methionine = 5-methylcytidine(967) in 16S rRNA + S-adenosyl-L-homocysteine + H(+)</text>
        <dbReference type="Rhea" id="RHEA:42748"/>
        <dbReference type="Rhea" id="RHEA-COMP:10219"/>
        <dbReference type="Rhea" id="RHEA-COMP:10220"/>
        <dbReference type="ChEBI" id="CHEBI:15378"/>
        <dbReference type="ChEBI" id="CHEBI:57856"/>
        <dbReference type="ChEBI" id="CHEBI:59789"/>
        <dbReference type="ChEBI" id="CHEBI:74483"/>
        <dbReference type="ChEBI" id="CHEBI:82748"/>
        <dbReference type="EC" id="2.1.1.176"/>
    </reaction>
</comment>
<keyword evidence="5" id="KW-0698">rRNA processing</keyword>
<dbReference type="GO" id="GO:0006355">
    <property type="term" value="P:regulation of DNA-templated transcription"/>
    <property type="evidence" value="ECO:0007669"/>
    <property type="project" value="InterPro"/>
</dbReference>
<dbReference type="GO" id="GO:0003723">
    <property type="term" value="F:RNA binding"/>
    <property type="evidence" value="ECO:0007669"/>
    <property type="project" value="UniProtKB-UniRule"/>
</dbReference>
<dbReference type="FunFam" id="3.40.50.150:FF:000022">
    <property type="entry name" value="Ribosomal RNA small subunit methyltransferase B"/>
    <property type="match status" value="1"/>
</dbReference>
<name>A0AAW4VTL6_9FIRM</name>
<feature type="binding site" evidence="13">
    <location>
        <begin position="268"/>
        <end position="274"/>
    </location>
    <ligand>
        <name>S-adenosyl-L-methionine</name>
        <dbReference type="ChEBI" id="CHEBI:59789"/>
    </ligand>
</feature>
<evidence type="ECO:0000256" key="2">
    <source>
        <dbReference type="ARBA" id="ARBA00004496"/>
    </source>
</evidence>
<reference evidence="15 16" key="1">
    <citation type="submission" date="2021-10" db="EMBL/GenBank/DDBJ databases">
        <title>Anaerobic single-cell dispensing facilitates the cultivation of human gut bacteria.</title>
        <authorList>
            <person name="Afrizal A."/>
        </authorList>
    </citation>
    <scope>NUCLEOTIDE SEQUENCE [LARGE SCALE GENOMIC DNA]</scope>
    <source>
        <strain evidence="15 16">CLA-AA-H270</strain>
    </source>
</reference>
<evidence type="ECO:0000256" key="5">
    <source>
        <dbReference type="ARBA" id="ARBA00022552"/>
    </source>
</evidence>
<evidence type="ECO:0000313" key="16">
    <source>
        <dbReference type="Proteomes" id="UP001298753"/>
    </source>
</evidence>
<evidence type="ECO:0000256" key="6">
    <source>
        <dbReference type="ARBA" id="ARBA00022603"/>
    </source>
</evidence>
<dbReference type="InterPro" id="IPR054728">
    <property type="entry name" value="RsmB-like_ferredoxin"/>
</dbReference>
<evidence type="ECO:0000256" key="12">
    <source>
        <dbReference type="ARBA" id="ARBA00047283"/>
    </source>
</evidence>
<dbReference type="PANTHER" id="PTHR22807">
    <property type="entry name" value="NOP2 YEAST -RELATED NOL1/NOP2/FMU SUN DOMAIN-CONTAINING"/>
    <property type="match status" value="1"/>
</dbReference>
<keyword evidence="16" id="KW-1185">Reference proteome</keyword>
<dbReference type="PANTHER" id="PTHR22807:SF53">
    <property type="entry name" value="RIBOSOMAL RNA SMALL SUBUNIT METHYLTRANSFERASE B-RELATED"/>
    <property type="match status" value="1"/>
</dbReference>
<evidence type="ECO:0000256" key="8">
    <source>
        <dbReference type="ARBA" id="ARBA00022691"/>
    </source>
</evidence>
<dbReference type="NCBIfam" id="TIGR00563">
    <property type="entry name" value="rsmB"/>
    <property type="match status" value="1"/>
</dbReference>
<evidence type="ECO:0000256" key="13">
    <source>
        <dbReference type="PROSITE-ProRule" id="PRU01023"/>
    </source>
</evidence>
<keyword evidence="6 13" id="KW-0489">Methyltransferase</keyword>
<evidence type="ECO:0000256" key="10">
    <source>
        <dbReference type="ARBA" id="ARBA00030399"/>
    </source>
</evidence>
<dbReference type="SUPFAM" id="SSF53335">
    <property type="entry name" value="S-adenosyl-L-methionine-dependent methyltransferases"/>
    <property type="match status" value="1"/>
</dbReference>
<dbReference type="PROSITE" id="PS51686">
    <property type="entry name" value="SAM_MT_RSMB_NOP"/>
    <property type="match status" value="1"/>
</dbReference>
<dbReference type="GeneID" id="98659528"/>
<comment type="caution">
    <text evidence="15">The sequence shown here is derived from an EMBL/GenBank/DDBJ whole genome shotgun (WGS) entry which is preliminary data.</text>
</comment>
<evidence type="ECO:0000256" key="3">
    <source>
        <dbReference type="ARBA" id="ARBA00012140"/>
    </source>
</evidence>
<dbReference type="Proteomes" id="UP001298753">
    <property type="component" value="Unassembled WGS sequence"/>
</dbReference>
<comment type="similarity">
    <text evidence="13">Belongs to the class I-like SAM-binding methyltransferase superfamily. RsmB/NOP family.</text>
</comment>
<feature type="binding site" evidence="13">
    <location>
        <position position="337"/>
    </location>
    <ligand>
        <name>S-adenosyl-L-methionine</name>
        <dbReference type="ChEBI" id="CHEBI:59789"/>
    </ligand>
</feature>
<dbReference type="EMBL" id="JAJEPX010000007">
    <property type="protein sequence ID" value="MCC2176246.1"/>
    <property type="molecule type" value="Genomic_DNA"/>
</dbReference>
<dbReference type="InterPro" id="IPR049560">
    <property type="entry name" value="MeTrfase_RsmB-F_NOP2_cat"/>
</dbReference>
<dbReference type="InterPro" id="IPR035926">
    <property type="entry name" value="NusB-like_sf"/>
</dbReference>
<organism evidence="15 16">
    <name type="scientific">Agathobaculum butyriciproducens</name>
    <dbReference type="NCBI Taxonomy" id="1628085"/>
    <lineage>
        <taxon>Bacteria</taxon>
        <taxon>Bacillati</taxon>
        <taxon>Bacillota</taxon>
        <taxon>Clostridia</taxon>
        <taxon>Eubacteriales</taxon>
        <taxon>Butyricicoccaceae</taxon>
        <taxon>Agathobaculum</taxon>
    </lineage>
</organism>
<dbReference type="AlphaFoldDB" id="A0AAW4VTL6"/>
<keyword evidence="8 13" id="KW-0949">S-adenosyl-L-methionine</keyword>
<dbReference type="PRINTS" id="PR02008">
    <property type="entry name" value="RCMTFAMILY"/>
</dbReference>
<protein>
    <recommendedName>
        <fullName evidence="3">16S rRNA (cytosine(967)-C(5))-methyltransferase</fullName>
        <ecNumber evidence="3">2.1.1.176</ecNumber>
    </recommendedName>
    <alternativeName>
        <fullName evidence="10">16S rRNA m5C967 methyltransferase</fullName>
    </alternativeName>
    <alternativeName>
        <fullName evidence="11">rRNA (cytosine-C(5)-)-methyltransferase RsmB</fullName>
    </alternativeName>
</protein>
<dbReference type="GO" id="GO:0008649">
    <property type="term" value="F:rRNA methyltransferase activity"/>
    <property type="evidence" value="ECO:0007669"/>
    <property type="project" value="InterPro"/>
</dbReference>
<dbReference type="GO" id="GO:0005737">
    <property type="term" value="C:cytoplasm"/>
    <property type="evidence" value="ECO:0007669"/>
    <property type="project" value="UniProtKB-SubCell"/>
</dbReference>
<evidence type="ECO:0000313" key="15">
    <source>
        <dbReference type="EMBL" id="MCC2176246.1"/>
    </source>
</evidence>
<evidence type="ECO:0000256" key="7">
    <source>
        <dbReference type="ARBA" id="ARBA00022679"/>
    </source>
</evidence>
<dbReference type="Pfam" id="PF01189">
    <property type="entry name" value="Methyltr_RsmB-F"/>
    <property type="match status" value="1"/>
</dbReference>
<dbReference type="Gene3D" id="1.10.940.10">
    <property type="entry name" value="NusB-like"/>
    <property type="match status" value="1"/>
</dbReference>
<sequence length="449" mass="49166">MIDKRPKTPREVAAFSLFSMAEEAAWSDGALHHYLSRAGLDSRDAALASRLTYGTVQNQILLDWYLRHFSSVRLKKIAPRVLACLRMGLYQLILMDKIPAHAAVAETVALVKHYGHANDRTVAFANAVLRNAANAAQNGSLPRLNCPDKESYYALQYSHPEWLVRLLSEQYGQKLTQKICQADNADAPISVRVNTMKCTPAEAQAELEAAGLTVQPHEAFPEILLCSGGDAAALPAFIEGRVTVQDAASALAAAVADPKPGSTVLDCCAAPGGKSFAMAEKMQGKGSVTSCDIYEHKLKRIREGAARLGLPNIRTELQDASVCREEWKDSADVVLCDVPCSGLGIIRKKPEIRFKNPDEIRTLPEIQARILANCAQYVKKGGTLVYSTCTILQRENEDVVRAFLTENPEFEAVSWTHPVCGERADGMVTLLPPVHNTDGFFIAKMHRKV</sequence>
<evidence type="ECO:0000256" key="11">
    <source>
        <dbReference type="ARBA" id="ARBA00031088"/>
    </source>
</evidence>
<evidence type="ECO:0000259" key="14">
    <source>
        <dbReference type="PROSITE" id="PS51686"/>
    </source>
</evidence>
<dbReference type="NCBIfam" id="NF011494">
    <property type="entry name" value="PRK14902.1"/>
    <property type="match status" value="1"/>
</dbReference>